<protein>
    <submittedName>
        <fullName evidence="8">Uncharacterized protein</fullName>
    </submittedName>
</protein>
<sequence length="174" mass="18925">MQQRRSASGRPSGTDGSDYSYRMVVDSRYTKVAKRKSRLSQILLIQGLIVLADIFLMSLPVIKGEDPNLLAISSAAVSFISLILGESGRRHSRVALLKIYLILSIVALLLSVACAVQSDLLLEAFRSGLASSTEKQRVQIIEGVRIFVGLLVQIFAASTTLSLIHNMSPPKQSP</sequence>
<dbReference type="InterPro" id="IPR009787">
    <property type="entry name" value="Jagunal"/>
</dbReference>
<evidence type="ECO:0000256" key="2">
    <source>
        <dbReference type="ARBA" id="ARBA00008462"/>
    </source>
</evidence>
<dbReference type="GO" id="GO:0016192">
    <property type="term" value="P:vesicle-mediated transport"/>
    <property type="evidence" value="ECO:0007669"/>
    <property type="project" value="TreeGrafter"/>
</dbReference>
<dbReference type="EMBL" id="GISG01083705">
    <property type="protein sequence ID" value="MBA4632687.1"/>
    <property type="molecule type" value="Transcribed_RNA"/>
</dbReference>
<keyword evidence="4" id="KW-0256">Endoplasmic reticulum</keyword>
<evidence type="ECO:0000256" key="1">
    <source>
        <dbReference type="ARBA" id="ARBA00004477"/>
    </source>
</evidence>
<evidence type="ECO:0000256" key="7">
    <source>
        <dbReference type="SAM" id="Phobius"/>
    </source>
</evidence>
<dbReference type="AlphaFoldDB" id="A0A7C9D481"/>
<evidence type="ECO:0000313" key="8">
    <source>
        <dbReference type="EMBL" id="MBA4632687.1"/>
    </source>
</evidence>
<keyword evidence="6 7" id="KW-0472">Membrane</keyword>
<feature type="transmembrane region" description="Helical" evidence="7">
    <location>
        <begin position="42"/>
        <end position="62"/>
    </location>
</feature>
<comment type="subcellular location">
    <subcellularLocation>
        <location evidence="1">Endoplasmic reticulum membrane</location>
        <topology evidence="1">Multi-pass membrane protein</topology>
    </subcellularLocation>
</comment>
<dbReference type="Pfam" id="PF07086">
    <property type="entry name" value="Jagunal"/>
    <property type="match status" value="1"/>
</dbReference>
<evidence type="ECO:0000256" key="4">
    <source>
        <dbReference type="ARBA" id="ARBA00022824"/>
    </source>
</evidence>
<reference evidence="8" key="1">
    <citation type="journal article" date="2013" name="J. Plant Res.">
        <title>Effect of fungi and light on seed germination of three Opuntia species from semiarid lands of central Mexico.</title>
        <authorList>
            <person name="Delgado-Sanchez P."/>
            <person name="Jimenez-Bremont J.F."/>
            <person name="Guerrero-Gonzalez Mde L."/>
            <person name="Flores J."/>
        </authorList>
    </citation>
    <scope>NUCLEOTIDE SEQUENCE</scope>
    <source>
        <tissue evidence="8">Cladode</tissue>
    </source>
</reference>
<dbReference type="GO" id="GO:0005789">
    <property type="term" value="C:endoplasmic reticulum membrane"/>
    <property type="evidence" value="ECO:0007669"/>
    <property type="project" value="UniProtKB-SubCell"/>
</dbReference>
<evidence type="ECO:0000256" key="6">
    <source>
        <dbReference type="ARBA" id="ARBA00023136"/>
    </source>
</evidence>
<keyword evidence="3 7" id="KW-0812">Transmembrane</keyword>
<comment type="similarity">
    <text evidence="2">Belongs to the jagunal family.</text>
</comment>
<proteinExistence type="inferred from homology"/>
<dbReference type="PANTHER" id="PTHR20955">
    <property type="entry name" value="PROTEIN JAGUNAL HOMOLOG 1"/>
    <property type="match status" value="1"/>
</dbReference>
<reference evidence="8" key="2">
    <citation type="submission" date="2020-07" db="EMBL/GenBank/DDBJ databases">
        <authorList>
            <person name="Vera ALvarez R."/>
            <person name="Arias-Moreno D.M."/>
            <person name="Jimenez-Jacinto V."/>
            <person name="Jimenez-Bremont J.F."/>
            <person name="Swaminathan K."/>
            <person name="Moose S.P."/>
            <person name="Guerrero-Gonzalez M.L."/>
            <person name="Marino-Ramirez L."/>
            <person name="Landsman D."/>
            <person name="Rodriguez-Kessler M."/>
            <person name="Delgado-Sanchez P."/>
        </authorList>
    </citation>
    <scope>NUCLEOTIDE SEQUENCE</scope>
    <source>
        <tissue evidence="8">Cladode</tissue>
    </source>
</reference>
<keyword evidence="5 7" id="KW-1133">Transmembrane helix</keyword>
<name>A0A7C9D481_OPUST</name>
<evidence type="ECO:0000256" key="5">
    <source>
        <dbReference type="ARBA" id="ARBA00022989"/>
    </source>
</evidence>
<feature type="transmembrane region" description="Helical" evidence="7">
    <location>
        <begin position="138"/>
        <end position="164"/>
    </location>
</feature>
<evidence type="ECO:0000256" key="3">
    <source>
        <dbReference type="ARBA" id="ARBA00022692"/>
    </source>
</evidence>
<dbReference type="PANTHER" id="PTHR20955:SF1">
    <property type="entry name" value="PROTEIN JAGUNAL HOMOLOG 1"/>
    <property type="match status" value="1"/>
</dbReference>
<accession>A0A7C9D481</accession>
<feature type="transmembrane region" description="Helical" evidence="7">
    <location>
        <begin position="97"/>
        <end position="118"/>
    </location>
</feature>
<dbReference type="GO" id="GO:0007029">
    <property type="term" value="P:endoplasmic reticulum organization"/>
    <property type="evidence" value="ECO:0007669"/>
    <property type="project" value="InterPro"/>
</dbReference>
<organism evidence="8">
    <name type="scientific">Opuntia streptacantha</name>
    <name type="common">Prickly pear cactus</name>
    <name type="synonym">Opuntia cardona</name>
    <dbReference type="NCBI Taxonomy" id="393608"/>
    <lineage>
        <taxon>Eukaryota</taxon>
        <taxon>Viridiplantae</taxon>
        <taxon>Streptophyta</taxon>
        <taxon>Embryophyta</taxon>
        <taxon>Tracheophyta</taxon>
        <taxon>Spermatophyta</taxon>
        <taxon>Magnoliopsida</taxon>
        <taxon>eudicotyledons</taxon>
        <taxon>Gunneridae</taxon>
        <taxon>Pentapetalae</taxon>
        <taxon>Caryophyllales</taxon>
        <taxon>Cactineae</taxon>
        <taxon>Cactaceae</taxon>
        <taxon>Opuntioideae</taxon>
        <taxon>Opuntia</taxon>
    </lineage>
</organism>